<proteinExistence type="predicted"/>
<sequence length="385" mass="44400">METAINFYELKTQLAGLGFKEPGIVDQLREAMQTEYDYASLYTDRDNARIQINLDKDYLGELQLHSYDVVLAKGSQLVDQVFAPDVPVHEAHILLTNRLRREDVSAAVSGEPMNRQQVRVSIGLAPNENNNQLTFDIMNTENLSYLQKQLLNLGFGEQMNEALEKQIKAKTPEFTLAATNEYNKQSVDYTLHFKKGDQNEMYFFNKYDASLRDKDMQQTFYINKGSGITAKEAYNLMDGRAVHKELENKEREKYKAWITLDKDNKTENGNHKLNTFSEGWNYKPERAIDKMDIVGIGEEGARDKLMKSLEKGNRHQVEAVREGKTVKLFLEANPAEHRVNITNYKGEPQQLEHYKKPEVKQEQKKAETQTQEESKKKSRGKKMSV</sequence>
<feature type="region of interest" description="Disordered" evidence="1">
    <location>
        <begin position="342"/>
        <end position="385"/>
    </location>
</feature>
<dbReference type="Proteomes" id="UP001596958">
    <property type="component" value="Unassembled WGS sequence"/>
</dbReference>
<evidence type="ECO:0000313" key="3">
    <source>
        <dbReference type="Proteomes" id="UP001596958"/>
    </source>
</evidence>
<evidence type="ECO:0008006" key="4">
    <source>
        <dbReference type="Google" id="ProtNLM"/>
    </source>
</evidence>
<dbReference type="RefSeq" id="WP_377097255.1">
    <property type="nucleotide sequence ID" value="NZ_JBHTHU010000001.1"/>
</dbReference>
<evidence type="ECO:0000313" key="2">
    <source>
        <dbReference type="EMBL" id="MFD0749145.1"/>
    </source>
</evidence>
<reference evidence="3" key="1">
    <citation type="journal article" date="2019" name="Int. J. Syst. Evol. Microbiol.">
        <title>The Global Catalogue of Microorganisms (GCM) 10K type strain sequencing project: providing services to taxonomists for standard genome sequencing and annotation.</title>
        <authorList>
            <consortium name="The Broad Institute Genomics Platform"/>
            <consortium name="The Broad Institute Genome Sequencing Center for Infectious Disease"/>
            <person name="Wu L."/>
            <person name="Ma J."/>
        </authorList>
    </citation>
    <scope>NUCLEOTIDE SEQUENCE [LARGE SCALE GENOMIC DNA]</scope>
    <source>
        <strain evidence="3">CCUG 63418</strain>
    </source>
</reference>
<feature type="compositionally biased region" description="Basic residues" evidence="1">
    <location>
        <begin position="376"/>
        <end position="385"/>
    </location>
</feature>
<accession>A0ABW2YT49</accession>
<dbReference type="EMBL" id="JBHTHU010000001">
    <property type="protein sequence ID" value="MFD0749145.1"/>
    <property type="molecule type" value="Genomic_DNA"/>
</dbReference>
<evidence type="ECO:0000256" key="1">
    <source>
        <dbReference type="SAM" id="MobiDB-lite"/>
    </source>
</evidence>
<comment type="caution">
    <text evidence="2">The sequence shown here is derived from an EMBL/GenBank/DDBJ whole genome shotgun (WGS) entry which is preliminary data.</text>
</comment>
<protein>
    <recommendedName>
        <fullName evidence="4">DUF3945 domain-containing protein</fullName>
    </recommendedName>
</protein>
<organism evidence="2 3">
    <name type="scientific">Mucilaginibacter calamicampi</name>
    <dbReference type="NCBI Taxonomy" id="1302352"/>
    <lineage>
        <taxon>Bacteria</taxon>
        <taxon>Pseudomonadati</taxon>
        <taxon>Bacteroidota</taxon>
        <taxon>Sphingobacteriia</taxon>
        <taxon>Sphingobacteriales</taxon>
        <taxon>Sphingobacteriaceae</taxon>
        <taxon>Mucilaginibacter</taxon>
    </lineage>
</organism>
<gene>
    <name evidence="2" type="ORF">ACFQZS_03265</name>
</gene>
<name>A0ABW2YT49_9SPHI</name>
<keyword evidence="3" id="KW-1185">Reference proteome</keyword>
<feature type="compositionally biased region" description="Basic and acidic residues" evidence="1">
    <location>
        <begin position="350"/>
        <end position="375"/>
    </location>
</feature>